<sequence length="33" mass="4063">MDQMFQLSFEISESYYNGPNTSRDYWNLEVRLE</sequence>
<evidence type="ECO:0000313" key="2">
    <source>
        <dbReference type="Proteomes" id="UP000502959"/>
    </source>
</evidence>
<protein>
    <submittedName>
        <fullName evidence="1">Uncharacterized protein</fullName>
    </submittedName>
</protein>
<keyword evidence="2" id="KW-1185">Reference proteome</keyword>
<evidence type="ECO:0000313" key="1">
    <source>
        <dbReference type="EMBL" id="QIS79385.1"/>
    </source>
</evidence>
<proteinExistence type="predicted"/>
<accession>A0A6H0DBS7</accession>
<dbReference type="Proteomes" id="UP000502959">
    <property type="component" value="Segment"/>
</dbReference>
<gene>
    <name evidence="1" type="ORF">SSEM1_gp02</name>
</gene>
<name>A0A6H0DBS7_9CAUD</name>
<dbReference type="EMBL" id="MT230534">
    <property type="protein sequence ID" value="QIS79385.1"/>
    <property type="molecule type" value="Genomic_DNA"/>
</dbReference>
<reference evidence="1 2" key="1">
    <citation type="submission" date="2020-03" db="EMBL/GenBank/DDBJ databases">
        <title>Complete genome sequence of Pantoea agglomerans bacteriophage vB_PagM_SSEM1.</title>
        <authorList>
            <person name="Truncaite L."/>
            <person name="Alijosius L."/>
            <person name="Petrauskaite E."/>
            <person name="Simoliunas E."/>
        </authorList>
    </citation>
    <scope>NUCLEOTIDE SEQUENCE [LARGE SCALE GENOMIC DNA]</scope>
</reference>
<organism evidence="1 2">
    <name type="scientific">Pantoea phage vB_PagM_SSEM1</name>
    <dbReference type="NCBI Taxonomy" id="2721760"/>
    <lineage>
        <taxon>Viruses</taxon>
        <taxon>Duplodnaviria</taxon>
        <taxon>Heunggongvirae</taxon>
        <taxon>Uroviricota</taxon>
        <taxon>Caudoviricetes</taxon>
        <taxon>Chaseviridae</taxon>
        <taxon>Cleopatravirinae</taxon>
        <taxon>Loessnervirus</taxon>
        <taxon>Loessnervirus SSEM1</taxon>
    </lineage>
</organism>